<organism evidence="4 5">
    <name type="scientific">Caryophanon latum</name>
    <dbReference type="NCBI Taxonomy" id="33977"/>
    <lineage>
        <taxon>Bacteria</taxon>
        <taxon>Bacillati</taxon>
        <taxon>Bacillota</taxon>
        <taxon>Bacilli</taxon>
        <taxon>Bacillales</taxon>
        <taxon>Caryophanaceae</taxon>
        <taxon>Caryophanon</taxon>
    </lineage>
</organism>
<dbReference type="Proteomes" id="UP000093482">
    <property type="component" value="Unassembled WGS sequence"/>
</dbReference>
<reference evidence="4 5" key="1">
    <citation type="submission" date="2016-07" db="EMBL/GenBank/DDBJ databases">
        <title>Caryophanon latum genome sequencing.</title>
        <authorList>
            <person name="Verma A."/>
            <person name="Pal Y."/>
            <person name="Krishnamurthi S."/>
        </authorList>
    </citation>
    <scope>NUCLEOTIDE SEQUENCE [LARGE SCALE GENOMIC DNA]</scope>
    <source>
        <strain evidence="4 5">DSM 14151</strain>
    </source>
</reference>
<comment type="caution">
    <text evidence="4">The sequence shown here is derived from an EMBL/GenBank/DDBJ whole genome shotgun (WGS) entry which is preliminary data.</text>
</comment>
<dbReference type="EMBL" id="MATO01000060">
    <property type="protein sequence ID" value="OCS86828.1"/>
    <property type="molecule type" value="Genomic_DNA"/>
</dbReference>
<evidence type="ECO:0000313" key="4">
    <source>
        <dbReference type="EMBL" id="OCS86828.1"/>
    </source>
</evidence>
<dbReference type="InterPro" id="IPR002901">
    <property type="entry name" value="MGlyc_endo_b_GlcNAc-like_dom"/>
</dbReference>
<sequence>MKKIFTILSMILLLMSSSLTTYADSLTGTTHEQGMRYLIKKGAILPDTNNQYYPNAIVTRGQFASFLSAALDLPETTMNPFKDVVGSTRQDIAIRRVANAGIVTGYEDETFRPNDSISRQHMARMIVRSLNYLKYDTSKIPTTLSFADTQDIAIAHRDAVAIGVALGIIKGDTQADGTYFKPGNNATVGQAATFVFRLMNAVEAAKPVTPAPPTVQAPDPTPATPPVQKPSPVPAAHHKYIVPTTKNQTIVSQTSYATLAEAMKAVQTNEQFVMEKDTGRVVYMKSGIVFANQYVEMTLNSNRDRIGAATNSQMEYVNSDGKKVTVSFANQVGTIDLNDKIELIPTGLIVERDHYTMNANGQLIHHLVSNLKEGKTAASYVVGKAPAEMKKNTKYYSWNGVFFTNKNDKNDYFDYYNYYQFLPAFSKTNYTAQELNNYILNMLSGLEKTGSSQYKNATKRSKLVGLGTIAKNMEARYGVNALMIISLAINESGNGLSAKALEYNNLFGLNVRDTGDQKDYFKSVEANVKALLTDYWIPNYIDPTGKFANGAVFGSKYLGFNMKYASDPYWGAKAAGHYYRIDTALGRKDAKNAYKIGLTRSDKTNVLSSASGGKSLYQYRQKNYPVIIKNDRLNNVYEIIADKHTNEKVVSGYISKDAVRIIKTTQ</sequence>
<name>A0A1C0YI17_9BACL</name>
<proteinExistence type="predicted"/>
<dbReference type="PROSITE" id="PS51272">
    <property type="entry name" value="SLH"/>
    <property type="match status" value="2"/>
</dbReference>
<keyword evidence="2" id="KW-0732">Signal</keyword>
<dbReference type="Pfam" id="PF01832">
    <property type="entry name" value="Glucosaminidase"/>
    <property type="match status" value="1"/>
</dbReference>
<dbReference type="GO" id="GO:0004040">
    <property type="term" value="F:amidase activity"/>
    <property type="evidence" value="ECO:0007669"/>
    <property type="project" value="InterPro"/>
</dbReference>
<dbReference type="RefSeq" id="WP_066466043.1">
    <property type="nucleotide sequence ID" value="NZ_MATO01000060.1"/>
</dbReference>
<feature type="chain" id="PRO_5008649085" description="SLH domain-containing protein" evidence="2">
    <location>
        <begin position="24"/>
        <end position="666"/>
    </location>
</feature>
<dbReference type="Gene3D" id="1.10.530.10">
    <property type="match status" value="1"/>
</dbReference>
<protein>
    <recommendedName>
        <fullName evidence="3">SLH domain-containing protein</fullName>
    </recommendedName>
</protein>
<dbReference type="AlphaFoldDB" id="A0A1C0YI17"/>
<feature type="signal peptide" evidence="2">
    <location>
        <begin position="1"/>
        <end position="23"/>
    </location>
</feature>
<dbReference type="Pfam" id="PF00395">
    <property type="entry name" value="SLH"/>
    <property type="match status" value="2"/>
</dbReference>
<evidence type="ECO:0000256" key="1">
    <source>
        <dbReference type="SAM" id="MobiDB-lite"/>
    </source>
</evidence>
<evidence type="ECO:0000259" key="3">
    <source>
        <dbReference type="PROSITE" id="PS51272"/>
    </source>
</evidence>
<accession>A0A1C0YI17</accession>
<feature type="domain" description="SLH" evidence="3">
    <location>
        <begin position="77"/>
        <end position="140"/>
    </location>
</feature>
<feature type="domain" description="SLH" evidence="3">
    <location>
        <begin position="143"/>
        <end position="209"/>
    </location>
</feature>
<keyword evidence="5" id="KW-1185">Reference proteome</keyword>
<evidence type="ECO:0000313" key="5">
    <source>
        <dbReference type="Proteomes" id="UP000093482"/>
    </source>
</evidence>
<gene>
    <name evidence="4" type="ORF">A6K76_14360</name>
</gene>
<evidence type="ECO:0000256" key="2">
    <source>
        <dbReference type="SAM" id="SignalP"/>
    </source>
</evidence>
<dbReference type="InterPro" id="IPR001119">
    <property type="entry name" value="SLH_dom"/>
</dbReference>
<feature type="region of interest" description="Disordered" evidence="1">
    <location>
        <begin position="209"/>
        <end position="232"/>
    </location>
</feature>